<proteinExistence type="predicted"/>
<name>K9TSL5_9CYAN</name>
<protein>
    <submittedName>
        <fullName evidence="1">Putative low-complexity protein</fullName>
    </submittedName>
</protein>
<dbReference type="SUPFAM" id="SSF141571">
    <property type="entry name" value="Pentapeptide repeat-like"/>
    <property type="match status" value="2"/>
</dbReference>
<dbReference type="InterPro" id="IPR051082">
    <property type="entry name" value="Pentapeptide-BTB/POZ_domain"/>
</dbReference>
<dbReference type="RefSeq" id="WP_015152097.1">
    <property type="nucleotide sequence ID" value="NC_019694.1"/>
</dbReference>
<keyword evidence="1" id="KW-0614">Plasmid</keyword>
<dbReference type="PANTHER" id="PTHR14136:SF17">
    <property type="entry name" value="BTB_POZ DOMAIN-CONTAINING PROTEIN KCTD9"/>
    <property type="match status" value="1"/>
</dbReference>
<dbReference type="Proteomes" id="UP000010367">
    <property type="component" value="Plasmid pOSCIL6304.02"/>
</dbReference>
<sequence length="319" mass="35313">MEPENFLDEFEESDENEMLESLYEGEIDYPDLLKKYQAGERDFSGMNLTGINLHDRYLLGINFNSANLQCASFGHTDLTQASLKNANLENAHLSSAYLVNANLENANLTGANLNYANLTGANLAGANLTDVTLNQAKLSEANLSGATWQNVSTESAIFCQTIMPDGTLYNDPNRVVSPQEFLRRYAAGERKFEGIILHRADLRGIDLRNVAMPDAHLDYANLSGANLEDSYLRRVSFRGADLSGANLYLVNLDGADFSYADLRNSSFQPEGEMMGTDFTEANLLGAEILFTKHCFFHRTIVPNGTLVVGPSSYPWNDDY</sequence>
<accession>K9TSL5</accession>
<evidence type="ECO:0000313" key="2">
    <source>
        <dbReference type="Proteomes" id="UP000010367"/>
    </source>
</evidence>
<dbReference type="Pfam" id="PF00805">
    <property type="entry name" value="Pentapeptide"/>
    <property type="match status" value="3"/>
</dbReference>
<keyword evidence="2" id="KW-1185">Reference proteome</keyword>
<dbReference type="InParanoid" id="K9TSL5"/>
<dbReference type="OrthoDB" id="518112at2"/>
<dbReference type="AlphaFoldDB" id="K9TSL5"/>
<evidence type="ECO:0000313" key="1">
    <source>
        <dbReference type="EMBL" id="AFY85545.1"/>
    </source>
</evidence>
<dbReference type="EMBL" id="CP003609">
    <property type="protein sequence ID" value="AFY85545.1"/>
    <property type="molecule type" value="Genomic_DNA"/>
</dbReference>
<organism evidence="1 2">
    <name type="scientific">Oscillatoria acuminata PCC 6304</name>
    <dbReference type="NCBI Taxonomy" id="56110"/>
    <lineage>
        <taxon>Bacteria</taxon>
        <taxon>Bacillati</taxon>
        <taxon>Cyanobacteriota</taxon>
        <taxon>Cyanophyceae</taxon>
        <taxon>Oscillatoriophycideae</taxon>
        <taxon>Oscillatoriales</taxon>
        <taxon>Oscillatoriaceae</taxon>
        <taxon>Oscillatoria</taxon>
    </lineage>
</organism>
<dbReference type="InterPro" id="IPR001646">
    <property type="entry name" value="5peptide_repeat"/>
</dbReference>
<dbReference type="HOGENOM" id="CLU_033401_11_2_3"/>
<reference evidence="1 2" key="1">
    <citation type="submission" date="2012-06" db="EMBL/GenBank/DDBJ databases">
        <title>Finished plasmid 2 of genome of Oscillatoria acuminata PCC 6304.</title>
        <authorList>
            <consortium name="US DOE Joint Genome Institute"/>
            <person name="Gugger M."/>
            <person name="Coursin T."/>
            <person name="Rippka R."/>
            <person name="Tandeau De Marsac N."/>
            <person name="Huntemann M."/>
            <person name="Wei C.-L."/>
            <person name="Han J."/>
            <person name="Detter J.C."/>
            <person name="Han C."/>
            <person name="Tapia R."/>
            <person name="Davenport K."/>
            <person name="Daligault H."/>
            <person name="Erkkila T."/>
            <person name="Gu W."/>
            <person name="Munk A.C.C."/>
            <person name="Teshima H."/>
            <person name="Xu Y."/>
            <person name="Chain P."/>
            <person name="Chen A."/>
            <person name="Krypides N."/>
            <person name="Mavromatis K."/>
            <person name="Markowitz V."/>
            <person name="Szeto E."/>
            <person name="Ivanova N."/>
            <person name="Mikhailova N."/>
            <person name="Ovchinnikova G."/>
            <person name="Pagani I."/>
            <person name="Pati A."/>
            <person name="Goodwin L."/>
            <person name="Peters L."/>
            <person name="Pitluck S."/>
            <person name="Woyke T."/>
            <person name="Kerfeld C."/>
        </authorList>
    </citation>
    <scope>NUCLEOTIDE SEQUENCE [LARGE SCALE GENOMIC DNA]</scope>
    <source>
        <strain evidence="1 2">PCC 6304</strain>
        <plasmid evidence="2">Plasmid pOSCIL6304.02</plasmid>
    </source>
</reference>
<gene>
    <name evidence="1" type="ORF">Oscil6304_6090</name>
</gene>
<dbReference type="KEGG" id="oac:Oscil6304_6090"/>
<dbReference type="Gene3D" id="2.160.20.80">
    <property type="entry name" value="E3 ubiquitin-protein ligase SopA"/>
    <property type="match status" value="2"/>
</dbReference>
<dbReference type="PANTHER" id="PTHR14136">
    <property type="entry name" value="BTB_POZ DOMAIN-CONTAINING PROTEIN KCTD9"/>
    <property type="match status" value="1"/>
</dbReference>
<geneLocation type="plasmid" evidence="1 2">
    <name>pOSCIL6304.02</name>
</geneLocation>